<dbReference type="InterPro" id="IPR024708">
    <property type="entry name" value="Catalase_AS"/>
</dbReference>
<evidence type="ECO:0000313" key="17">
    <source>
        <dbReference type="Proteomes" id="UP001182556"/>
    </source>
</evidence>
<dbReference type="PROSITE" id="PS00437">
    <property type="entry name" value="CATALASE_1"/>
    <property type="match status" value="1"/>
</dbReference>
<keyword evidence="9 10" id="KW-0376">Hydrogen peroxide</keyword>
<sequence length="709" mass="78534">MSAIVEKAVNATIGDAKQRQLEPFRLEGNDKTPLTTYWGAKIADTDHALKAGPRGSTLLEDFHNREKISHFDHERIPERVVHARGAGAFGEFKLHTPLTGLTTAKILTDTSKITPAYVRFSTVGGSRGSADSVRDPRGFAARLYTDEGNWDIVGNNIPIFFIQEAIKFPDLVHAVKPEPHNEIPQAQTAHDNAWDFMGLHPQSTAMQMWILSDRAIPRSYRMMQGFGVHTFRLINAEGKSTFVKYHWTPHLGTHSLVWDEALKLAGQDPDFHRRDLWDAIEAGAYPKWELGVQLVNEEDEHKFDFDLLDATKIIPEDIVPVKNIGTLTLNANPVDFFTEVEQVAFCTQHIVPGMDFTSDPLLAGRNFSYHDTQISRLGINFGDIPVNRPVCPFMTNQQDGQMAMWGKKNRTRYHPNRFDAVPVTAPEKGGFQHFAEVMAGVKERLNGPKFNEYVNQATLFYNSMSEAEKEHMVSAAQFELSKCGDSIVHQNAIARFALIDHDFAVKVAQEFPHVKLPEPSKPNHGNKSSFLSQITGKTQTFTAAGRKVAIYLLPGFEYSQIASAVAAFEAASIMVKYVGPATGEIKSSSGQSVVAEFTFENSRSTYFDAIVFVGGSGDDYAKKLKVGRLIHAVREAYMHLKAIGATGNAVKWLTSVCLPGDVEYQGGVTLSNGVVLAEDVGTGAEFAEKFIDGVSKHRVWDRVVSHIAA</sequence>
<dbReference type="GO" id="GO:0020037">
    <property type="term" value="F:heme binding"/>
    <property type="evidence" value="ECO:0007669"/>
    <property type="project" value="UniProtKB-UniRule"/>
</dbReference>
<dbReference type="InterPro" id="IPR010582">
    <property type="entry name" value="Catalase_immune_responsive"/>
</dbReference>
<gene>
    <name evidence="16" type="ORF">DB88DRAFT_115877</name>
</gene>
<evidence type="ECO:0000256" key="6">
    <source>
        <dbReference type="ARBA" id="ARBA00022723"/>
    </source>
</evidence>
<feature type="active site" evidence="11">
    <location>
        <position position="155"/>
    </location>
</feature>
<dbReference type="Gene3D" id="1.20.1370.20">
    <property type="match status" value="1"/>
</dbReference>
<dbReference type="Pfam" id="PF18011">
    <property type="entry name" value="Catalase_C"/>
    <property type="match status" value="1"/>
</dbReference>
<feature type="domain" description="Catalase core" evidence="15">
    <location>
        <begin position="35"/>
        <end position="422"/>
    </location>
</feature>
<dbReference type="InterPro" id="IPR029062">
    <property type="entry name" value="Class_I_gatase-like"/>
</dbReference>
<evidence type="ECO:0000256" key="14">
    <source>
        <dbReference type="RuleBase" id="RU004142"/>
    </source>
</evidence>
<feature type="active site" evidence="11">
    <location>
        <position position="82"/>
    </location>
</feature>
<dbReference type="InterPro" id="IPR024712">
    <property type="entry name" value="Catalase_clade2"/>
</dbReference>
<dbReference type="EMBL" id="JAODAN010000012">
    <property type="protein sequence ID" value="KAK1920953.1"/>
    <property type="molecule type" value="Genomic_DNA"/>
</dbReference>
<dbReference type="GO" id="GO:0004096">
    <property type="term" value="F:catalase activity"/>
    <property type="evidence" value="ECO:0007669"/>
    <property type="project" value="UniProtKB-UniRule"/>
</dbReference>
<keyword evidence="8 10" id="KW-0408">Iron</keyword>
<evidence type="ECO:0000256" key="8">
    <source>
        <dbReference type="ARBA" id="ARBA00023004"/>
    </source>
</evidence>
<dbReference type="PROSITE" id="PS51402">
    <property type="entry name" value="CATALASE_3"/>
    <property type="match status" value="1"/>
</dbReference>
<accession>A0AAD9FN55</accession>
<comment type="cofactor">
    <cofactor evidence="1 10 12">
        <name>heme</name>
        <dbReference type="ChEBI" id="CHEBI:30413"/>
    </cofactor>
</comment>
<feature type="binding site" description="axial binding residue" evidence="12">
    <location>
        <position position="369"/>
    </location>
    <ligand>
        <name>heme</name>
        <dbReference type="ChEBI" id="CHEBI:30413"/>
    </ligand>
    <ligandPart>
        <name>Fe</name>
        <dbReference type="ChEBI" id="CHEBI:18248"/>
    </ligandPart>
</feature>
<dbReference type="PROSITE" id="PS00438">
    <property type="entry name" value="CATALASE_2"/>
    <property type="match status" value="1"/>
</dbReference>
<dbReference type="GO" id="GO:0006979">
    <property type="term" value="P:response to oxidative stress"/>
    <property type="evidence" value="ECO:0007669"/>
    <property type="project" value="InterPro"/>
</dbReference>
<comment type="function">
    <text evidence="10">Occurs in almost all aerobically respiring organisms and serves to protect cells from the toxic effects of hydrogen peroxide.</text>
</comment>
<evidence type="ECO:0000256" key="3">
    <source>
        <dbReference type="ARBA" id="ARBA00012314"/>
    </source>
</evidence>
<dbReference type="PRINTS" id="PR00067">
    <property type="entry name" value="CATALASE"/>
</dbReference>
<comment type="similarity">
    <text evidence="2 10 13">Belongs to the catalase family.</text>
</comment>
<proteinExistence type="inferred from homology"/>
<evidence type="ECO:0000256" key="10">
    <source>
        <dbReference type="PIRNR" id="PIRNR038927"/>
    </source>
</evidence>
<comment type="catalytic activity">
    <reaction evidence="10 13">
        <text>2 H2O2 = O2 + 2 H2O</text>
        <dbReference type="Rhea" id="RHEA:20309"/>
        <dbReference type="ChEBI" id="CHEBI:15377"/>
        <dbReference type="ChEBI" id="CHEBI:15379"/>
        <dbReference type="ChEBI" id="CHEBI:16240"/>
        <dbReference type="EC" id="1.11.1.6"/>
    </reaction>
</comment>
<evidence type="ECO:0000256" key="13">
    <source>
        <dbReference type="RuleBase" id="RU000498"/>
    </source>
</evidence>
<dbReference type="SUPFAM" id="SSF52317">
    <property type="entry name" value="Class I glutamine amidotransferase-like"/>
    <property type="match status" value="1"/>
</dbReference>
<dbReference type="InterPro" id="IPR020835">
    <property type="entry name" value="Catalase_sf"/>
</dbReference>
<evidence type="ECO:0000256" key="7">
    <source>
        <dbReference type="ARBA" id="ARBA00023002"/>
    </source>
</evidence>
<dbReference type="InterPro" id="IPR002226">
    <property type="entry name" value="Catalase_haem_BS"/>
</dbReference>
<dbReference type="EC" id="1.11.1.6" evidence="3 10"/>
<evidence type="ECO:0000256" key="9">
    <source>
        <dbReference type="ARBA" id="ARBA00023324"/>
    </source>
</evidence>
<dbReference type="InterPro" id="IPR043156">
    <property type="entry name" value="Catalase_clade2_helical"/>
</dbReference>
<dbReference type="Gene3D" id="3.40.50.880">
    <property type="match status" value="1"/>
</dbReference>
<organism evidence="16 17">
    <name type="scientific">Papiliotrema laurentii</name>
    <name type="common">Cryptococcus laurentii</name>
    <dbReference type="NCBI Taxonomy" id="5418"/>
    <lineage>
        <taxon>Eukaryota</taxon>
        <taxon>Fungi</taxon>
        <taxon>Dikarya</taxon>
        <taxon>Basidiomycota</taxon>
        <taxon>Agaricomycotina</taxon>
        <taxon>Tremellomycetes</taxon>
        <taxon>Tremellales</taxon>
        <taxon>Rhynchogastremaceae</taxon>
        <taxon>Papiliotrema</taxon>
    </lineage>
</organism>
<comment type="function">
    <text evidence="14">Catalyzes the degradation of hydrogen peroxide (H(2)O(2)) generated by peroxisomal oxidases to water and oxygen, thereby protecting cells from the toxic effects of hydrogen peroxide.</text>
</comment>
<evidence type="ECO:0000259" key="15">
    <source>
        <dbReference type="SMART" id="SM01060"/>
    </source>
</evidence>
<reference evidence="16" key="1">
    <citation type="submission" date="2023-02" db="EMBL/GenBank/DDBJ databases">
        <title>Identification and recombinant expression of a fungal hydrolase from Papiliotrema laurentii that hydrolyzes apple cutin and clears colloidal polyester polyurethane.</title>
        <authorList>
            <consortium name="DOE Joint Genome Institute"/>
            <person name="Roman V.A."/>
            <person name="Bojanowski C."/>
            <person name="Crable B.R."/>
            <person name="Wagner D.N."/>
            <person name="Hung C.S."/>
            <person name="Nadeau L.J."/>
            <person name="Schratz L."/>
            <person name="Haridas S."/>
            <person name="Pangilinan J."/>
            <person name="Lipzen A."/>
            <person name="Na H."/>
            <person name="Yan M."/>
            <person name="Ng V."/>
            <person name="Grigoriev I.V."/>
            <person name="Spatafora J.W."/>
            <person name="Barlow D."/>
            <person name="Biffinger J."/>
            <person name="Kelley-Loughnane N."/>
            <person name="Varaljay V.A."/>
            <person name="Crookes-Goodson W.J."/>
        </authorList>
    </citation>
    <scope>NUCLEOTIDE SEQUENCE</scope>
    <source>
        <strain evidence="16">5307AH</strain>
    </source>
</reference>
<dbReference type="SUPFAM" id="SSF56634">
    <property type="entry name" value="Heme-dependent catalase-like"/>
    <property type="match status" value="1"/>
</dbReference>
<evidence type="ECO:0000256" key="2">
    <source>
        <dbReference type="ARBA" id="ARBA00005329"/>
    </source>
</evidence>
<dbReference type="GO" id="GO:0042744">
    <property type="term" value="P:hydrogen peroxide catabolic process"/>
    <property type="evidence" value="ECO:0007669"/>
    <property type="project" value="UniProtKB-UniRule"/>
</dbReference>
<dbReference type="GO" id="GO:0005829">
    <property type="term" value="C:cytosol"/>
    <property type="evidence" value="ECO:0007669"/>
    <property type="project" value="TreeGrafter"/>
</dbReference>
<dbReference type="PANTHER" id="PTHR42821">
    <property type="entry name" value="CATALASE"/>
    <property type="match status" value="1"/>
</dbReference>
<name>A0AAD9FN55_PAPLA</name>
<dbReference type="PANTHER" id="PTHR42821:SF1">
    <property type="entry name" value="CATALASE-B"/>
    <property type="match status" value="1"/>
</dbReference>
<evidence type="ECO:0000256" key="12">
    <source>
        <dbReference type="PIRSR" id="PIRSR038927-2"/>
    </source>
</evidence>
<dbReference type="InterPro" id="IPR041399">
    <property type="entry name" value="Catalase_large_C"/>
</dbReference>
<dbReference type="Gene3D" id="2.40.180.10">
    <property type="entry name" value="Catalase core domain"/>
    <property type="match status" value="1"/>
</dbReference>
<dbReference type="CDD" id="cd03132">
    <property type="entry name" value="GATase1_catalase"/>
    <property type="match status" value="1"/>
</dbReference>
<keyword evidence="7 10" id="KW-0560">Oxidoreductase</keyword>
<comment type="caution">
    <text evidence="16">The sequence shown here is derived from an EMBL/GenBank/DDBJ whole genome shotgun (WGS) entry which is preliminary data.</text>
</comment>
<dbReference type="Proteomes" id="UP001182556">
    <property type="component" value="Unassembled WGS sequence"/>
</dbReference>
<keyword evidence="17" id="KW-1185">Reference proteome</keyword>
<evidence type="ECO:0000313" key="16">
    <source>
        <dbReference type="EMBL" id="KAK1920953.1"/>
    </source>
</evidence>
<protein>
    <recommendedName>
        <fullName evidence="3 10">Catalase</fullName>
        <ecNumber evidence="3 10">1.11.1.6</ecNumber>
    </recommendedName>
</protein>
<dbReference type="SMART" id="SM01060">
    <property type="entry name" value="Catalase"/>
    <property type="match status" value="1"/>
</dbReference>
<evidence type="ECO:0000256" key="1">
    <source>
        <dbReference type="ARBA" id="ARBA00001971"/>
    </source>
</evidence>
<evidence type="ECO:0000256" key="5">
    <source>
        <dbReference type="ARBA" id="ARBA00022617"/>
    </source>
</evidence>
<evidence type="ECO:0000256" key="11">
    <source>
        <dbReference type="PIRSR" id="PIRSR038927-1"/>
    </source>
</evidence>
<dbReference type="Pfam" id="PF00199">
    <property type="entry name" value="Catalase"/>
    <property type="match status" value="1"/>
</dbReference>
<dbReference type="InterPro" id="IPR011614">
    <property type="entry name" value="Catalase_core"/>
</dbReference>
<keyword evidence="5 10" id="KW-0349">Heme</keyword>
<dbReference type="PIRSF" id="PIRSF038927">
    <property type="entry name" value="Catalase_clade2"/>
    <property type="match status" value="1"/>
</dbReference>
<dbReference type="AlphaFoldDB" id="A0AAD9FN55"/>
<keyword evidence="4 10" id="KW-0575">Peroxidase</keyword>
<dbReference type="Pfam" id="PF06628">
    <property type="entry name" value="Catalase-rel"/>
    <property type="match status" value="1"/>
</dbReference>
<dbReference type="FunFam" id="2.40.180.10:FF:000003">
    <property type="entry name" value="Catalase"/>
    <property type="match status" value="1"/>
</dbReference>
<dbReference type="GO" id="GO:0046872">
    <property type="term" value="F:metal ion binding"/>
    <property type="evidence" value="ECO:0007669"/>
    <property type="project" value="UniProtKB-KW"/>
</dbReference>
<dbReference type="InterPro" id="IPR018028">
    <property type="entry name" value="Catalase"/>
</dbReference>
<evidence type="ECO:0000256" key="4">
    <source>
        <dbReference type="ARBA" id="ARBA00022559"/>
    </source>
</evidence>
<keyword evidence="6 10" id="KW-0479">Metal-binding</keyword>